<sequence length="32" mass="3685">LAENGINIESVHQKWEDRSKPSDLYILVDDSI</sequence>
<proteinExistence type="predicted"/>
<feature type="non-terminal residue" evidence="1">
    <location>
        <position position="1"/>
    </location>
</feature>
<name>X1VYT7_9ZZZZ</name>
<reference evidence="1" key="1">
    <citation type="journal article" date="2014" name="Front. Microbiol.">
        <title>High frequency of phylogenetically diverse reductive dehalogenase-homologous genes in deep subseafloor sedimentary metagenomes.</title>
        <authorList>
            <person name="Kawai M."/>
            <person name="Futagami T."/>
            <person name="Toyoda A."/>
            <person name="Takaki Y."/>
            <person name="Nishi S."/>
            <person name="Hori S."/>
            <person name="Arai W."/>
            <person name="Tsubouchi T."/>
            <person name="Morono Y."/>
            <person name="Uchiyama I."/>
            <person name="Ito T."/>
            <person name="Fujiyama A."/>
            <person name="Inagaki F."/>
            <person name="Takami H."/>
        </authorList>
    </citation>
    <scope>NUCLEOTIDE SEQUENCE</scope>
    <source>
        <strain evidence="1">Expedition CK06-06</strain>
    </source>
</reference>
<dbReference type="EMBL" id="BARW01036186">
    <property type="protein sequence ID" value="GAJ24861.1"/>
    <property type="molecule type" value="Genomic_DNA"/>
</dbReference>
<accession>X1VYT7</accession>
<dbReference type="AlphaFoldDB" id="X1VYT7"/>
<protein>
    <submittedName>
        <fullName evidence="1">Uncharacterized protein</fullName>
    </submittedName>
</protein>
<gene>
    <name evidence="1" type="ORF">S12H4_56244</name>
</gene>
<comment type="caution">
    <text evidence="1">The sequence shown here is derived from an EMBL/GenBank/DDBJ whole genome shotgun (WGS) entry which is preliminary data.</text>
</comment>
<evidence type="ECO:0000313" key="1">
    <source>
        <dbReference type="EMBL" id="GAJ24861.1"/>
    </source>
</evidence>
<organism evidence="1">
    <name type="scientific">marine sediment metagenome</name>
    <dbReference type="NCBI Taxonomy" id="412755"/>
    <lineage>
        <taxon>unclassified sequences</taxon>
        <taxon>metagenomes</taxon>
        <taxon>ecological metagenomes</taxon>
    </lineage>
</organism>